<evidence type="ECO:0000313" key="2">
    <source>
        <dbReference type="EMBL" id="KII82829.1"/>
    </source>
</evidence>
<protein>
    <submittedName>
        <fullName evidence="2">Uncharacterized protein</fullName>
    </submittedName>
</protein>
<dbReference type="HOGENOM" id="CLU_1360926_0_0_1"/>
<name>A0A0C9T101_PLICR</name>
<dbReference type="AlphaFoldDB" id="A0A0C9T101"/>
<keyword evidence="3" id="KW-1185">Reference proteome</keyword>
<proteinExistence type="predicted"/>
<reference evidence="2 3" key="1">
    <citation type="submission" date="2014-06" db="EMBL/GenBank/DDBJ databases">
        <title>Evolutionary Origins and Diversification of the Mycorrhizal Mutualists.</title>
        <authorList>
            <consortium name="DOE Joint Genome Institute"/>
            <consortium name="Mycorrhizal Genomics Consortium"/>
            <person name="Kohler A."/>
            <person name="Kuo A."/>
            <person name="Nagy L.G."/>
            <person name="Floudas D."/>
            <person name="Copeland A."/>
            <person name="Barry K.W."/>
            <person name="Cichocki N."/>
            <person name="Veneault-Fourrey C."/>
            <person name="LaButti K."/>
            <person name="Lindquist E.A."/>
            <person name="Lipzen A."/>
            <person name="Lundell T."/>
            <person name="Morin E."/>
            <person name="Murat C."/>
            <person name="Riley R."/>
            <person name="Ohm R."/>
            <person name="Sun H."/>
            <person name="Tunlid A."/>
            <person name="Henrissat B."/>
            <person name="Grigoriev I.V."/>
            <person name="Hibbett D.S."/>
            <person name="Martin F."/>
        </authorList>
    </citation>
    <scope>NUCLEOTIDE SEQUENCE [LARGE SCALE GENOMIC DNA]</scope>
    <source>
        <strain evidence="2 3">FD-325 SS-3</strain>
    </source>
</reference>
<gene>
    <name evidence="2" type="ORF">PLICRDRAFT_587611</name>
</gene>
<dbReference type="EMBL" id="KN832622">
    <property type="protein sequence ID" value="KII82829.1"/>
    <property type="molecule type" value="Genomic_DNA"/>
</dbReference>
<organism evidence="2 3">
    <name type="scientific">Plicaturopsis crispa FD-325 SS-3</name>
    <dbReference type="NCBI Taxonomy" id="944288"/>
    <lineage>
        <taxon>Eukaryota</taxon>
        <taxon>Fungi</taxon>
        <taxon>Dikarya</taxon>
        <taxon>Basidiomycota</taxon>
        <taxon>Agaricomycotina</taxon>
        <taxon>Agaricomycetes</taxon>
        <taxon>Agaricomycetidae</taxon>
        <taxon>Amylocorticiales</taxon>
        <taxon>Amylocorticiaceae</taxon>
        <taxon>Plicatura</taxon>
        <taxon>Plicaturopsis crispa</taxon>
    </lineage>
</organism>
<dbReference type="OrthoDB" id="3057713at2759"/>
<feature type="region of interest" description="Disordered" evidence="1">
    <location>
        <begin position="175"/>
        <end position="201"/>
    </location>
</feature>
<sequence length="201" mass="22499">MQGTNALILQHQLPFNHNLCEWLIFSACFYRPRKRCDSGLVANFFGDADRARRSKELAFQEDMRVLVEQMVKQNAHVMKKGNFVPAMQSKRQKKTPDTAKLSAIVDVFAAGADIWNQGKFTEFIKKTTYDPALGYPIDDTTRAQTRDARLDTGTAFDNTSTNPIQYDSYEDIHGNENMEGDGSTAGALGGGEEYANGEVTW</sequence>
<dbReference type="Proteomes" id="UP000053263">
    <property type="component" value="Unassembled WGS sequence"/>
</dbReference>
<evidence type="ECO:0000256" key="1">
    <source>
        <dbReference type="SAM" id="MobiDB-lite"/>
    </source>
</evidence>
<evidence type="ECO:0000313" key="3">
    <source>
        <dbReference type="Proteomes" id="UP000053263"/>
    </source>
</evidence>
<accession>A0A0C9T101</accession>